<dbReference type="PROSITE" id="PS50181">
    <property type="entry name" value="FBOX"/>
    <property type="match status" value="1"/>
</dbReference>
<proteinExistence type="predicted"/>
<sequence length="640" mass="75164">MTGRSTRAPENQPGNASDDLQMQLNHALTFAGSREDDKIRDFEDAETRHRPRKRMKKSDTQSGSKKNQRMPAQFRKVRGKLGLLERLAKDIPLDVIFEIFCHLDPGDLLRLSRTSKNLREILLSKSSQSIWRTARENVQDLPPCPEDLNEPQYARIMFDYSCYVCSRKLRAIDGILWAFRMRCCKNCVPRVFPSYFEPDFVEAQPVEYRKKTDILPSEIYFLNSNAIHQFGSHEVAARLKSQFEVLQTEEDRQAWMKCKSEELKALREHANLCDTWLQARLHQRAFELIDIRKQRKAAILDRLEKVGWREEAEIMYDQFSNHKLVKQSKKLTDYGWNNIKSQLMEMLSNHKTERLARERRRCILARYKTLHKEYDVVLRTSDLREPFPTVGDVLNNRLFHDLIWDTPYDEEILPEFFRLKLLEFLPGIIDEWKPKKIQDLLAIMQRSVPNAITSDMRLASSVFTCSTCCKKVHFPQMFYHRCCTPIRQLNGLGNEQCQTPNSYTPPGPWRPDSLVFNISDIQAMKRLIEACNLDPNTSTIHDLHSADPLIECISCAQDRTPLFSSLRSFIPHFSPLRYFMRWQSMLEHSSCKLKINSFGEEIQAVLASERRYIYYQKMMCCVHCHRQLAEHAMLKHLKDM</sequence>
<evidence type="ECO:0000313" key="3">
    <source>
        <dbReference type="EMBL" id="KIK59276.1"/>
    </source>
</evidence>
<dbReference type="SMART" id="SM00256">
    <property type="entry name" value="FBOX"/>
    <property type="match status" value="1"/>
</dbReference>
<accession>A0A0D0BUU2</accession>
<feature type="region of interest" description="Disordered" evidence="1">
    <location>
        <begin position="1"/>
        <end position="72"/>
    </location>
</feature>
<feature type="compositionally biased region" description="Polar residues" evidence="1">
    <location>
        <begin position="1"/>
        <end position="26"/>
    </location>
</feature>
<feature type="compositionally biased region" description="Basic and acidic residues" evidence="1">
    <location>
        <begin position="33"/>
        <end position="48"/>
    </location>
</feature>
<reference evidence="3 4" key="1">
    <citation type="submission" date="2014-04" db="EMBL/GenBank/DDBJ databases">
        <title>Evolutionary Origins and Diversification of the Mycorrhizal Mutualists.</title>
        <authorList>
            <consortium name="DOE Joint Genome Institute"/>
            <consortium name="Mycorrhizal Genomics Consortium"/>
            <person name="Kohler A."/>
            <person name="Kuo A."/>
            <person name="Nagy L.G."/>
            <person name="Floudas D."/>
            <person name="Copeland A."/>
            <person name="Barry K.W."/>
            <person name="Cichocki N."/>
            <person name="Veneault-Fourrey C."/>
            <person name="LaButti K."/>
            <person name="Lindquist E.A."/>
            <person name="Lipzen A."/>
            <person name="Lundell T."/>
            <person name="Morin E."/>
            <person name="Murat C."/>
            <person name="Riley R."/>
            <person name="Ohm R."/>
            <person name="Sun H."/>
            <person name="Tunlid A."/>
            <person name="Henrissat B."/>
            <person name="Grigoriev I.V."/>
            <person name="Hibbett D.S."/>
            <person name="Martin F."/>
        </authorList>
    </citation>
    <scope>NUCLEOTIDE SEQUENCE [LARGE SCALE GENOMIC DNA]</scope>
    <source>
        <strain evidence="3 4">FD-317 M1</strain>
    </source>
</reference>
<dbReference type="Gene3D" id="1.20.1280.50">
    <property type="match status" value="1"/>
</dbReference>
<dbReference type="Proteomes" id="UP000053593">
    <property type="component" value="Unassembled WGS sequence"/>
</dbReference>
<dbReference type="EMBL" id="KN834780">
    <property type="protein sequence ID" value="KIK59276.1"/>
    <property type="molecule type" value="Genomic_DNA"/>
</dbReference>
<organism evidence="3 4">
    <name type="scientific">Collybiopsis luxurians FD-317 M1</name>
    <dbReference type="NCBI Taxonomy" id="944289"/>
    <lineage>
        <taxon>Eukaryota</taxon>
        <taxon>Fungi</taxon>
        <taxon>Dikarya</taxon>
        <taxon>Basidiomycota</taxon>
        <taxon>Agaricomycotina</taxon>
        <taxon>Agaricomycetes</taxon>
        <taxon>Agaricomycetidae</taxon>
        <taxon>Agaricales</taxon>
        <taxon>Marasmiineae</taxon>
        <taxon>Omphalotaceae</taxon>
        <taxon>Collybiopsis</taxon>
        <taxon>Collybiopsis luxurians</taxon>
    </lineage>
</organism>
<dbReference type="AlphaFoldDB" id="A0A0D0BUU2"/>
<dbReference type="Pfam" id="PF00646">
    <property type="entry name" value="F-box"/>
    <property type="match status" value="1"/>
</dbReference>
<dbReference type="InterPro" id="IPR001810">
    <property type="entry name" value="F-box_dom"/>
</dbReference>
<dbReference type="CDD" id="cd09917">
    <property type="entry name" value="F-box_SF"/>
    <property type="match status" value="1"/>
</dbReference>
<feature type="domain" description="F-box" evidence="2">
    <location>
        <begin position="85"/>
        <end position="134"/>
    </location>
</feature>
<gene>
    <name evidence="3" type="ORF">GYMLUDRAFT_675937</name>
</gene>
<keyword evidence="4" id="KW-1185">Reference proteome</keyword>
<dbReference type="OrthoDB" id="2322499at2759"/>
<name>A0A0D0BUU2_9AGAR</name>
<dbReference type="SUPFAM" id="SSF81383">
    <property type="entry name" value="F-box domain"/>
    <property type="match status" value="1"/>
</dbReference>
<protein>
    <recommendedName>
        <fullName evidence="2">F-box domain-containing protein</fullName>
    </recommendedName>
</protein>
<evidence type="ECO:0000256" key="1">
    <source>
        <dbReference type="SAM" id="MobiDB-lite"/>
    </source>
</evidence>
<dbReference type="InterPro" id="IPR036047">
    <property type="entry name" value="F-box-like_dom_sf"/>
</dbReference>
<evidence type="ECO:0000313" key="4">
    <source>
        <dbReference type="Proteomes" id="UP000053593"/>
    </source>
</evidence>
<dbReference type="HOGENOM" id="CLU_010790_2_2_1"/>
<evidence type="ECO:0000259" key="2">
    <source>
        <dbReference type="PROSITE" id="PS50181"/>
    </source>
</evidence>